<evidence type="ECO:0000313" key="2">
    <source>
        <dbReference type="Proteomes" id="UP001589667"/>
    </source>
</evidence>
<dbReference type="Pfam" id="PF13830">
    <property type="entry name" value="DUF4192"/>
    <property type="match status" value="1"/>
</dbReference>
<sequence length="386" mass="40622">MTTIIRAGSAHELLALVPSLAGFQPSRSLVCVAFEGGRSVGVLRHDLPRRARDRAALVAVVVATMCRMPGIDGVVPIAYTDGRFDAQQGAPERRLVELLAQRAAEAGFTVRDALCVASDGWGSYLDPALPATGHPLALIDECAAVAAVPEGERPGDGPAIHAALPEPDRTRARAIARELEGLATAGPGAEVFGRLGDDVDPVELVEHLLEPGSAPAVASAWFLHLAARPAFRDGMMLQFAFGPVIGAAAHEDAVESVDRAEAHGISIDELVRRELADGDLGEVHELLARLIVGQTTLRPERARVERAIEVVRRMIAEAPASFRVGPLCIGAWLCWALGRGSAAGALLDAALELDPAHGMAGLLEQHLCSGALPDWAFARPARFGGE</sequence>
<dbReference type="EMBL" id="JBHMBL010000002">
    <property type="protein sequence ID" value="MFB9642736.1"/>
    <property type="molecule type" value="Genomic_DNA"/>
</dbReference>
<organism evidence="1 2">
    <name type="scientific">Agromyces lapidis</name>
    <dbReference type="NCBI Taxonomy" id="279574"/>
    <lineage>
        <taxon>Bacteria</taxon>
        <taxon>Bacillati</taxon>
        <taxon>Actinomycetota</taxon>
        <taxon>Actinomycetes</taxon>
        <taxon>Micrococcales</taxon>
        <taxon>Microbacteriaceae</taxon>
        <taxon>Agromyces</taxon>
    </lineage>
</organism>
<dbReference type="RefSeq" id="WP_157422561.1">
    <property type="nucleotide sequence ID" value="NZ_BAAANI010000002.1"/>
</dbReference>
<evidence type="ECO:0000313" key="1">
    <source>
        <dbReference type="EMBL" id="MFB9642736.1"/>
    </source>
</evidence>
<comment type="caution">
    <text evidence="1">The sequence shown here is derived from an EMBL/GenBank/DDBJ whole genome shotgun (WGS) entry which is preliminary data.</text>
</comment>
<keyword evidence="2" id="KW-1185">Reference proteome</keyword>
<protein>
    <submittedName>
        <fullName evidence="1">DUF4192 family protein</fullName>
    </submittedName>
</protein>
<gene>
    <name evidence="1" type="ORF">ACFFQV_10595</name>
</gene>
<name>A0ABV5STF1_9MICO</name>
<reference evidence="1 2" key="1">
    <citation type="submission" date="2024-09" db="EMBL/GenBank/DDBJ databases">
        <authorList>
            <person name="Sun Q."/>
            <person name="Mori K."/>
        </authorList>
    </citation>
    <scope>NUCLEOTIDE SEQUENCE [LARGE SCALE GENOMIC DNA]</scope>
    <source>
        <strain evidence="1 2">JCM 14321</strain>
    </source>
</reference>
<dbReference type="Proteomes" id="UP001589667">
    <property type="component" value="Unassembled WGS sequence"/>
</dbReference>
<proteinExistence type="predicted"/>
<accession>A0ABV5STF1</accession>
<dbReference type="InterPro" id="IPR025447">
    <property type="entry name" value="DUF4192"/>
</dbReference>